<evidence type="ECO:0000313" key="1">
    <source>
        <dbReference type="EMBL" id="THC97851.1"/>
    </source>
</evidence>
<reference evidence="1 2" key="1">
    <citation type="submission" date="2019-03" db="EMBL/GenBank/DDBJ databases">
        <title>The genome sequence of a newly discovered highly antifungal drug resistant Aspergillus species, Aspergillus tanneri NIH 1004.</title>
        <authorList>
            <person name="Mounaud S."/>
            <person name="Singh I."/>
            <person name="Joardar V."/>
            <person name="Pakala S."/>
            <person name="Pakala S."/>
            <person name="Venepally P."/>
            <person name="Hoover J."/>
            <person name="Nierman W."/>
            <person name="Chung J."/>
            <person name="Losada L."/>
        </authorList>
    </citation>
    <scope>NUCLEOTIDE SEQUENCE [LARGE SCALE GENOMIC DNA]</scope>
    <source>
        <strain evidence="1 2">NIH1004</strain>
    </source>
</reference>
<accession>A0A4S3JU07</accession>
<dbReference type="AlphaFoldDB" id="A0A4S3JU07"/>
<protein>
    <submittedName>
        <fullName evidence="1">Uncharacterized protein</fullName>
    </submittedName>
</protein>
<gene>
    <name evidence="1" type="ORF">EYZ11_002651</name>
</gene>
<name>A0A4S3JU07_9EURO</name>
<dbReference type="EMBL" id="SOSA01000061">
    <property type="protein sequence ID" value="THC97851.1"/>
    <property type="molecule type" value="Genomic_DNA"/>
</dbReference>
<sequence>MDSALFNEPSYFYIDIPALDDGCITHSVLSMETAMIH</sequence>
<dbReference type="VEuPathDB" id="FungiDB:EYZ11_002651"/>
<proteinExistence type="predicted"/>
<organism evidence="1 2">
    <name type="scientific">Aspergillus tanneri</name>
    <dbReference type="NCBI Taxonomy" id="1220188"/>
    <lineage>
        <taxon>Eukaryota</taxon>
        <taxon>Fungi</taxon>
        <taxon>Dikarya</taxon>
        <taxon>Ascomycota</taxon>
        <taxon>Pezizomycotina</taxon>
        <taxon>Eurotiomycetes</taxon>
        <taxon>Eurotiomycetidae</taxon>
        <taxon>Eurotiales</taxon>
        <taxon>Aspergillaceae</taxon>
        <taxon>Aspergillus</taxon>
        <taxon>Aspergillus subgen. Circumdati</taxon>
    </lineage>
</organism>
<evidence type="ECO:0000313" key="2">
    <source>
        <dbReference type="Proteomes" id="UP000308092"/>
    </source>
</evidence>
<dbReference type="Proteomes" id="UP000308092">
    <property type="component" value="Unassembled WGS sequence"/>
</dbReference>
<keyword evidence="2" id="KW-1185">Reference proteome</keyword>
<comment type="caution">
    <text evidence="1">The sequence shown here is derived from an EMBL/GenBank/DDBJ whole genome shotgun (WGS) entry which is preliminary data.</text>
</comment>